<dbReference type="InterPro" id="IPR015422">
    <property type="entry name" value="PyrdxlP-dep_Trfase_small"/>
</dbReference>
<dbReference type="Gene3D" id="3.40.640.10">
    <property type="entry name" value="Type I PLP-dependent aspartate aminotransferase-like (Major domain)"/>
    <property type="match status" value="1"/>
</dbReference>
<evidence type="ECO:0000256" key="3">
    <source>
        <dbReference type="ARBA" id="ARBA00022898"/>
    </source>
</evidence>
<gene>
    <name evidence="5" type="ORF">GCM10008906_30210</name>
</gene>
<dbReference type="Gene3D" id="3.90.1150.10">
    <property type="entry name" value="Aspartate Aminotransferase, domain 1"/>
    <property type="match status" value="1"/>
</dbReference>
<reference evidence="5 6" key="1">
    <citation type="journal article" date="2019" name="Int. J. Syst. Evol. Microbiol.">
        <title>The Global Catalogue of Microorganisms (GCM) 10K type strain sequencing project: providing services to taxonomists for standard genome sequencing and annotation.</title>
        <authorList>
            <consortium name="The Broad Institute Genomics Platform"/>
            <consortium name="The Broad Institute Genome Sequencing Center for Infectious Disease"/>
            <person name="Wu L."/>
            <person name="Ma J."/>
        </authorList>
    </citation>
    <scope>NUCLEOTIDE SEQUENCE [LARGE SCALE GENOMIC DNA]</scope>
    <source>
        <strain evidence="5 6">JCM 1407</strain>
    </source>
</reference>
<comment type="cofactor">
    <cofactor evidence="1">
        <name>pyridoxal 5'-phosphate</name>
        <dbReference type="ChEBI" id="CHEBI:597326"/>
    </cofactor>
</comment>
<dbReference type="Proteomes" id="UP001501510">
    <property type="component" value="Unassembled WGS sequence"/>
</dbReference>
<evidence type="ECO:0000259" key="4">
    <source>
        <dbReference type="Pfam" id="PF01212"/>
    </source>
</evidence>
<feature type="domain" description="Aromatic amino acid beta-eliminating lyase/threonine aldolase" evidence="4">
    <location>
        <begin position="4"/>
        <end position="287"/>
    </location>
</feature>
<sequence length="339" mass="38502">MKTFLSDNSSAVHPKILEAIIKCNKKHEVPYGDDIYTKRAVEKFRKIFGKNVDVYFVTNDIAANVIGISSMVEPSETVICIDNSKTNKCKTLEKITKSKISYVKGENGKITIDSLKDFLRSIETEKEVKPKVVSITQATEIGTVYSLKEVRELSNFVHENGLLLHVDGGRICNAAVSLGVSLKDMIKETGVDLLSFGGTKNGMMFGEAIISFNRDLTKNLKFIIKQDMQLISKMRYVSAQFIAYLEDNLWKKNAQKSNCMAKILEADLRAIEKVEIIENVQANMIFAKLPREWIDKLRNNLYFCIVNEEKNIIRMITSFDTTIEDVNKFVTELKRLQDS</sequence>
<dbReference type="Pfam" id="PF01212">
    <property type="entry name" value="Beta_elim_lyase"/>
    <property type="match status" value="1"/>
</dbReference>
<dbReference type="RefSeq" id="WP_343762834.1">
    <property type="nucleotide sequence ID" value="NZ_BAAACG010000013.1"/>
</dbReference>
<dbReference type="PANTHER" id="PTHR48097">
    <property type="entry name" value="L-THREONINE ALDOLASE-RELATED"/>
    <property type="match status" value="1"/>
</dbReference>
<accession>A0ABN1JQR0</accession>
<dbReference type="InterPro" id="IPR015421">
    <property type="entry name" value="PyrdxlP-dep_Trfase_major"/>
</dbReference>
<evidence type="ECO:0000256" key="1">
    <source>
        <dbReference type="ARBA" id="ARBA00001933"/>
    </source>
</evidence>
<comment type="caution">
    <text evidence="5">The sequence shown here is derived from an EMBL/GenBank/DDBJ whole genome shotgun (WGS) entry which is preliminary data.</text>
</comment>
<dbReference type="InterPro" id="IPR001597">
    <property type="entry name" value="ArAA_b-elim_lyase/Thr_aldolase"/>
</dbReference>
<dbReference type="SUPFAM" id="SSF53383">
    <property type="entry name" value="PLP-dependent transferases"/>
    <property type="match status" value="1"/>
</dbReference>
<dbReference type="EMBL" id="BAAACG010000013">
    <property type="protein sequence ID" value="GAA0744806.1"/>
    <property type="molecule type" value="Genomic_DNA"/>
</dbReference>
<dbReference type="PANTHER" id="PTHR48097:SF5">
    <property type="entry name" value="LOW SPECIFICITY L-THREONINE ALDOLASE"/>
    <property type="match status" value="1"/>
</dbReference>
<protein>
    <submittedName>
        <fullName evidence="5">Low specificity L-threonine aldolase</fullName>
    </submittedName>
</protein>
<evidence type="ECO:0000313" key="5">
    <source>
        <dbReference type="EMBL" id="GAA0744806.1"/>
    </source>
</evidence>
<name>A0ABN1JQR0_9CLOT</name>
<organism evidence="5 6">
    <name type="scientific">Clostridium oceanicum</name>
    <dbReference type="NCBI Taxonomy" id="1543"/>
    <lineage>
        <taxon>Bacteria</taxon>
        <taxon>Bacillati</taxon>
        <taxon>Bacillota</taxon>
        <taxon>Clostridia</taxon>
        <taxon>Eubacteriales</taxon>
        <taxon>Clostridiaceae</taxon>
        <taxon>Clostridium</taxon>
    </lineage>
</organism>
<evidence type="ECO:0000256" key="2">
    <source>
        <dbReference type="ARBA" id="ARBA00006966"/>
    </source>
</evidence>
<keyword evidence="3" id="KW-0663">Pyridoxal phosphate</keyword>
<evidence type="ECO:0000313" key="6">
    <source>
        <dbReference type="Proteomes" id="UP001501510"/>
    </source>
</evidence>
<proteinExistence type="inferred from homology"/>
<comment type="similarity">
    <text evidence="2">Belongs to the threonine aldolase family.</text>
</comment>
<dbReference type="InterPro" id="IPR015424">
    <property type="entry name" value="PyrdxlP-dep_Trfase"/>
</dbReference>
<keyword evidence="6" id="KW-1185">Reference proteome</keyword>